<dbReference type="Proteomes" id="UP000184047">
    <property type="component" value="Unassembled WGS sequence"/>
</dbReference>
<organism evidence="1 2">
    <name type="scientific">Chryseobacterium oranimense</name>
    <dbReference type="NCBI Taxonomy" id="421058"/>
    <lineage>
        <taxon>Bacteria</taxon>
        <taxon>Pseudomonadati</taxon>
        <taxon>Bacteroidota</taxon>
        <taxon>Flavobacteriia</taxon>
        <taxon>Flavobacteriales</taxon>
        <taxon>Weeksellaceae</taxon>
        <taxon>Chryseobacterium group</taxon>
        <taxon>Chryseobacterium</taxon>
    </lineage>
</organism>
<sequence>MGIQDYSRGRNNENSIVAFQKVKTTIPAMWKLVLERVDGLKSTSEIANDLGLPIHKISGRFSELKSKHLIIQTGTKKIGNSQFAVFTKTSI</sequence>
<dbReference type="EMBL" id="FQWT01000008">
    <property type="protein sequence ID" value="SHH89795.1"/>
    <property type="molecule type" value="Genomic_DNA"/>
</dbReference>
<protein>
    <submittedName>
        <fullName evidence="1">Uncharacterized protein</fullName>
    </submittedName>
</protein>
<name>A0A1M5WQ99_9FLAO</name>
<reference evidence="2" key="1">
    <citation type="submission" date="2016-11" db="EMBL/GenBank/DDBJ databases">
        <authorList>
            <person name="Varghese N."/>
            <person name="Submissions S."/>
        </authorList>
    </citation>
    <scope>NUCLEOTIDE SEQUENCE [LARGE SCALE GENOMIC DNA]</scope>
    <source>
        <strain evidence="2">DSM 19055</strain>
    </source>
</reference>
<keyword evidence="2" id="KW-1185">Reference proteome</keyword>
<dbReference type="RefSeq" id="WP_073066507.1">
    <property type="nucleotide sequence ID" value="NZ_FQWT01000008.1"/>
</dbReference>
<gene>
    <name evidence="1" type="ORF">SAMN05421866_4185</name>
</gene>
<dbReference type="STRING" id="421058.SAMN05421866_4185"/>
<evidence type="ECO:0000313" key="2">
    <source>
        <dbReference type="Proteomes" id="UP000184047"/>
    </source>
</evidence>
<evidence type="ECO:0000313" key="1">
    <source>
        <dbReference type="EMBL" id="SHH89795.1"/>
    </source>
</evidence>
<dbReference type="OrthoDB" id="1272659at2"/>
<accession>A0A1M5WQ99</accession>
<proteinExistence type="predicted"/>
<dbReference type="AlphaFoldDB" id="A0A1M5WQ99"/>